<dbReference type="EMBL" id="AGNL01044221">
    <property type="protein sequence ID" value="EJK50061.1"/>
    <property type="molecule type" value="Genomic_DNA"/>
</dbReference>
<organism evidence="1 2">
    <name type="scientific">Thalassiosira oceanica</name>
    <name type="common">Marine diatom</name>
    <dbReference type="NCBI Taxonomy" id="159749"/>
    <lineage>
        <taxon>Eukaryota</taxon>
        <taxon>Sar</taxon>
        <taxon>Stramenopiles</taxon>
        <taxon>Ochrophyta</taxon>
        <taxon>Bacillariophyta</taxon>
        <taxon>Coscinodiscophyceae</taxon>
        <taxon>Thalassiosirophycidae</taxon>
        <taxon>Thalassiosirales</taxon>
        <taxon>Thalassiosiraceae</taxon>
        <taxon>Thalassiosira</taxon>
    </lineage>
</organism>
<dbReference type="InterPro" id="IPR027417">
    <property type="entry name" value="P-loop_NTPase"/>
</dbReference>
<dbReference type="Gene3D" id="3.40.50.300">
    <property type="entry name" value="P-loop containing nucleotide triphosphate hydrolases"/>
    <property type="match status" value="1"/>
</dbReference>
<dbReference type="AlphaFoldDB" id="K0RMC5"/>
<proteinExistence type="predicted"/>
<keyword evidence="2" id="KW-1185">Reference proteome</keyword>
<dbReference type="PANTHER" id="PTHR32301:SF6">
    <property type="entry name" value="GOLVESIN-RELATED"/>
    <property type="match status" value="1"/>
</dbReference>
<evidence type="ECO:0008006" key="3">
    <source>
        <dbReference type="Google" id="ProtNLM"/>
    </source>
</evidence>
<sequence length="338" mass="38248">MSARDRAGSVTVAVVLALVIVNILALSRQIVMDHGEGTLPPRHSGRRMLSLLRHSETPPWKSIDSFIQPVTVKPKPDETSVYWHIPKSGGTNAKSYFGCLGLALVSKTGGLAKYGVAEEDRLEIFKPFENSNARFVNVDVTTTEGLDRAVKLGLIQSSIADVIFFTNPTIIEGLFDTEHKGRVMAMFRNPVDRLISKFYYLSIASWEPNYQPTWDGMDLGVWARDHDTDHNFVLRTLMGKKARHLTEADLTHAKQLLSERFIVGLSNKYEESIRRFEAVMLVDEKIDSDTRYKCNSEFFGSRIEKKNANDHPQVEPGSEIYNIIAENKLNWTWRSTNT</sequence>
<evidence type="ECO:0000313" key="1">
    <source>
        <dbReference type="EMBL" id="EJK50061.1"/>
    </source>
</evidence>
<reference evidence="1 2" key="1">
    <citation type="journal article" date="2012" name="Genome Biol.">
        <title>Genome and low-iron response of an oceanic diatom adapted to chronic iron limitation.</title>
        <authorList>
            <person name="Lommer M."/>
            <person name="Specht M."/>
            <person name="Roy A.S."/>
            <person name="Kraemer L."/>
            <person name="Andreson R."/>
            <person name="Gutowska M.A."/>
            <person name="Wolf J."/>
            <person name="Bergner S.V."/>
            <person name="Schilhabel M.B."/>
            <person name="Klostermeier U.C."/>
            <person name="Beiko R.G."/>
            <person name="Rosenstiel P."/>
            <person name="Hippler M."/>
            <person name="Laroche J."/>
        </authorList>
    </citation>
    <scope>NUCLEOTIDE SEQUENCE [LARGE SCALE GENOMIC DNA]</scope>
    <source>
        <strain evidence="1 2">CCMP1005</strain>
    </source>
</reference>
<dbReference type="OMA" id="QIADWER"/>
<protein>
    <recommendedName>
        <fullName evidence="3">Sulfotransferase domain-containing protein</fullName>
    </recommendedName>
</protein>
<evidence type="ECO:0000313" key="2">
    <source>
        <dbReference type="Proteomes" id="UP000266841"/>
    </source>
</evidence>
<gene>
    <name evidence="1" type="ORF">THAOC_31000</name>
</gene>
<dbReference type="Proteomes" id="UP000266841">
    <property type="component" value="Unassembled WGS sequence"/>
</dbReference>
<dbReference type="InterPro" id="IPR053259">
    <property type="entry name" value="Golvesin-related_Golgi"/>
</dbReference>
<name>K0RMC5_THAOC</name>
<accession>K0RMC5</accession>
<comment type="caution">
    <text evidence="1">The sequence shown here is derived from an EMBL/GenBank/DDBJ whole genome shotgun (WGS) entry which is preliminary data.</text>
</comment>
<dbReference type="PANTHER" id="PTHR32301">
    <property type="entry name" value="COUNTIN RECEPTOR CNR3-RELATED"/>
    <property type="match status" value="1"/>
</dbReference>